<dbReference type="GO" id="GO:0120159">
    <property type="term" value="F:rRNA pseudouridine synthase activity"/>
    <property type="evidence" value="ECO:0007669"/>
    <property type="project" value="UniProtKB-ARBA"/>
</dbReference>
<accession>A0A1V4IB41</accession>
<dbReference type="AlphaFoldDB" id="A0A1V4IB41"/>
<dbReference type="InterPro" id="IPR000748">
    <property type="entry name" value="PsdUridine_synth_RsuA/RluB/E/F"/>
</dbReference>
<dbReference type="Gene3D" id="3.30.70.1560">
    <property type="entry name" value="Alpha-L RNA-binding motif"/>
    <property type="match status" value="1"/>
</dbReference>
<reference evidence="7 8" key="1">
    <citation type="submission" date="2017-03" db="EMBL/GenBank/DDBJ databases">
        <title>Genome sequence of Clostridium thermoalcaliphilum DSM 7309.</title>
        <authorList>
            <person name="Poehlein A."/>
            <person name="Daniel R."/>
        </authorList>
    </citation>
    <scope>NUCLEOTIDE SEQUENCE [LARGE SCALE GENOMIC DNA]</scope>
    <source>
        <strain evidence="7 8">DSM 7309</strain>
    </source>
</reference>
<evidence type="ECO:0000256" key="4">
    <source>
        <dbReference type="PROSITE-ProRule" id="PRU00182"/>
    </source>
</evidence>
<keyword evidence="2 4" id="KW-0694">RNA-binding</keyword>
<dbReference type="GO" id="GO:0000455">
    <property type="term" value="P:enzyme-directed rRNA pseudouridine synthesis"/>
    <property type="evidence" value="ECO:0007669"/>
    <property type="project" value="UniProtKB-ARBA"/>
</dbReference>
<evidence type="ECO:0000256" key="3">
    <source>
        <dbReference type="ARBA" id="ARBA00023235"/>
    </source>
</evidence>
<dbReference type="PROSITE" id="PS50889">
    <property type="entry name" value="S4"/>
    <property type="match status" value="1"/>
</dbReference>
<dbReference type="SUPFAM" id="SSF55174">
    <property type="entry name" value="Alpha-L RNA-binding motif"/>
    <property type="match status" value="1"/>
</dbReference>
<evidence type="ECO:0000256" key="2">
    <source>
        <dbReference type="ARBA" id="ARBA00022884"/>
    </source>
</evidence>
<dbReference type="SUPFAM" id="SSF55120">
    <property type="entry name" value="Pseudouridine synthase"/>
    <property type="match status" value="1"/>
</dbReference>
<proteinExistence type="inferred from homology"/>
<dbReference type="InterPro" id="IPR036986">
    <property type="entry name" value="S4_RNA-bd_sf"/>
</dbReference>
<evidence type="ECO:0000313" key="7">
    <source>
        <dbReference type="EMBL" id="OPJ57212.1"/>
    </source>
</evidence>
<organism evidence="7 8">
    <name type="scientific">Alkalithermobacter paradoxus</name>
    <dbReference type="NCBI Taxonomy" id="29349"/>
    <lineage>
        <taxon>Bacteria</taxon>
        <taxon>Bacillati</taxon>
        <taxon>Bacillota</taxon>
        <taxon>Clostridia</taxon>
        <taxon>Peptostreptococcales</taxon>
        <taxon>Tepidibacteraceae</taxon>
        <taxon>Alkalithermobacter</taxon>
    </lineage>
</organism>
<evidence type="ECO:0000259" key="6">
    <source>
        <dbReference type="SMART" id="SM00363"/>
    </source>
</evidence>
<dbReference type="InterPro" id="IPR042092">
    <property type="entry name" value="PsdUridine_s_RsuA/RluB/E/F_cat"/>
</dbReference>
<dbReference type="GO" id="GO:0005829">
    <property type="term" value="C:cytosol"/>
    <property type="evidence" value="ECO:0007669"/>
    <property type="project" value="UniProtKB-ARBA"/>
</dbReference>
<dbReference type="PROSITE" id="PS01149">
    <property type="entry name" value="PSI_RSU"/>
    <property type="match status" value="1"/>
</dbReference>
<dbReference type="EC" id="5.4.99.-" evidence="5"/>
<dbReference type="PANTHER" id="PTHR47683:SF2">
    <property type="entry name" value="RNA-BINDING S4 DOMAIN-CONTAINING PROTEIN"/>
    <property type="match status" value="1"/>
</dbReference>
<dbReference type="STRING" id="29349.CLOTH_04950"/>
<protein>
    <recommendedName>
        <fullName evidence="5">Pseudouridine synthase</fullName>
        <ecNumber evidence="5">5.4.99.-</ecNumber>
    </recommendedName>
</protein>
<comment type="caution">
    <text evidence="7">The sequence shown here is derived from an EMBL/GenBank/DDBJ whole genome shotgun (WGS) entry which is preliminary data.</text>
</comment>
<dbReference type="Gene3D" id="3.30.70.580">
    <property type="entry name" value="Pseudouridine synthase I, catalytic domain, N-terminal subdomain"/>
    <property type="match status" value="1"/>
</dbReference>
<dbReference type="OrthoDB" id="9807213at2"/>
<dbReference type="Pfam" id="PF01479">
    <property type="entry name" value="S4"/>
    <property type="match status" value="1"/>
</dbReference>
<dbReference type="Gene3D" id="3.10.290.10">
    <property type="entry name" value="RNA-binding S4 domain"/>
    <property type="match status" value="1"/>
</dbReference>
<dbReference type="CDD" id="cd00165">
    <property type="entry name" value="S4"/>
    <property type="match status" value="1"/>
</dbReference>
<dbReference type="GO" id="GO:0003723">
    <property type="term" value="F:RNA binding"/>
    <property type="evidence" value="ECO:0007669"/>
    <property type="project" value="UniProtKB-KW"/>
</dbReference>
<dbReference type="PANTHER" id="PTHR47683">
    <property type="entry name" value="PSEUDOURIDINE SYNTHASE FAMILY PROTEIN-RELATED"/>
    <property type="match status" value="1"/>
</dbReference>
<dbReference type="SMART" id="SM00363">
    <property type="entry name" value="S4"/>
    <property type="match status" value="1"/>
</dbReference>
<dbReference type="InterPro" id="IPR006145">
    <property type="entry name" value="PsdUridine_synth_RsuA/RluA"/>
</dbReference>
<dbReference type="InterPro" id="IPR002942">
    <property type="entry name" value="S4_RNA-bd"/>
</dbReference>
<name>A0A1V4IB41_9FIRM</name>
<feature type="domain" description="RNA-binding S4" evidence="6">
    <location>
        <begin position="1"/>
        <end position="63"/>
    </location>
</feature>
<gene>
    <name evidence="7" type="primary">rluB</name>
    <name evidence="7" type="ORF">CLOTH_04950</name>
</gene>
<dbReference type="Proteomes" id="UP000190140">
    <property type="component" value="Unassembled WGS sequence"/>
</dbReference>
<dbReference type="NCBIfam" id="TIGR00093">
    <property type="entry name" value="pseudouridine synthase"/>
    <property type="match status" value="1"/>
</dbReference>
<dbReference type="FunFam" id="3.30.70.1560:FF:000001">
    <property type="entry name" value="Pseudouridine synthase"/>
    <property type="match status" value="1"/>
</dbReference>
<sequence>MRLNKYIALCGITSRRKADELIVNAKVKVNGKIVNEVGTNIDENNDIVEVEGKKINLEQKKIYILLNKPEGYVTTVKDQFNRKNVVDLIGSVRERIYPVGRLDYDTSGLLILTNDGELTFKLTHPKHEIPKTYIAKIKGHPDKLSIDRFQKGIKIDNYITSPAKFKVLEYGKDFSKVEITIHEGKNRQVRKMCQAIGHPVLTLKRISMGNITLSNLKKGEWRYLSSKEISYLKSL</sequence>
<evidence type="ECO:0000313" key="8">
    <source>
        <dbReference type="Proteomes" id="UP000190140"/>
    </source>
</evidence>
<dbReference type="EMBL" id="MZGW01000001">
    <property type="protein sequence ID" value="OPJ57212.1"/>
    <property type="molecule type" value="Genomic_DNA"/>
</dbReference>
<comment type="similarity">
    <text evidence="1 5">Belongs to the pseudouridine synthase RsuA family.</text>
</comment>
<dbReference type="CDD" id="cd02870">
    <property type="entry name" value="PseudoU_synth_RsuA_like"/>
    <property type="match status" value="1"/>
</dbReference>
<keyword evidence="3 5" id="KW-0413">Isomerase</keyword>
<dbReference type="Pfam" id="PF00849">
    <property type="entry name" value="PseudoU_synth_2"/>
    <property type="match status" value="1"/>
</dbReference>
<evidence type="ECO:0000256" key="5">
    <source>
        <dbReference type="RuleBase" id="RU003887"/>
    </source>
</evidence>
<dbReference type="InterPro" id="IPR020094">
    <property type="entry name" value="TruA/RsuA/RluB/E/F_N"/>
</dbReference>
<dbReference type="InterPro" id="IPR020103">
    <property type="entry name" value="PsdUridine_synth_cat_dom_sf"/>
</dbReference>
<keyword evidence="8" id="KW-1185">Reference proteome</keyword>
<dbReference type="RefSeq" id="WP_079410883.1">
    <property type="nucleotide sequence ID" value="NZ_MZGW01000001.1"/>
</dbReference>
<evidence type="ECO:0000256" key="1">
    <source>
        <dbReference type="ARBA" id="ARBA00008348"/>
    </source>
</evidence>
<dbReference type="InterPro" id="IPR050343">
    <property type="entry name" value="RsuA_PseudoU_synthase"/>
</dbReference>
<dbReference type="InterPro" id="IPR018496">
    <property type="entry name" value="PsdUridine_synth_RsuA/RluB_CS"/>
</dbReference>
<dbReference type="FunFam" id="3.10.290.10:FF:000003">
    <property type="entry name" value="Pseudouridine synthase"/>
    <property type="match status" value="1"/>
</dbReference>